<dbReference type="GO" id="GO:0035869">
    <property type="term" value="C:ciliary transition zone"/>
    <property type="evidence" value="ECO:0007669"/>
    <property type="project" value="TreeGrafter"/>
</dbReference>
<dbReference type="PhylomeDB" id="B4IE06"/>
<feature type="compositionally biased region" description="Low complexity" evidence="1">
    <location>
        <begin position="937"/>
        <end position="953"/>
    </location>
</feature>
<dbReference type="GO" id="GO:0090263">
    <property type="term" value="P:positive regulation of canonical Wnt signaling pathway"/>
    <property type="evidence" value="ECO:0007669"/>
    <property type="project" value="EnsemblMetazoa"/>
</dbReference>
<feature type="compositionally biased region" description="Basic residues" evidence="1">
    <location>
        <begin position="209"/>
        <end position="225"/>
    </location>
</feature>
<feature type="transmembrane region" description="Helical" evidence="2">
    <location>
        <begin position="7"/>
        <end position="29"/>
    </location>
</feature>
<evidence type="ECO:0000313" key="4">
    <source>
        <dbReference type="Proteomes" id="UP000001292"/>
    </source>
</evidence>
<keyword evidence="2" id="KW-0472">Membrane</keyword>
<dbReference type="GO" id="GO:0019894">
    <property type="term" value="F:kinesin binding"/>
    <property type="evidence" value="ECO:0007669"/>
    <property type="project" value="InterPro"/>
</dbReference>
<protein>
    <submittedName>
        <fullName evidence="3">GM11246</fullName>
    </submittedName>
</protein>
<dbReference type="OMA" id="MYELNIV"/>
<dbReference type="SUPFAM" id="SSF48371">
    <property type="entry name" value="ARM repeat"/>
    <property type="match status" value="1"/>
</dbReference>
<feature type="compositionally biased region" description="Polar residues" evidence="1">
    <location>
        <begin position="74"/>
        <end position="84"/>
    </location>
</feature>
<dbReference type="GO" id="GO:0030951">
    <property type="term" value="P:establishment or maintenance of microtubule cytoskeleton polarity"/>
    <property type="evidence" value="ECO:0007669"/>
    <property type="project" value="EnsemblMetazoa"/>
</dbReference>
<dbReference type="InterPro" id="IPR008658">
    <property type="entry name" value="KAP3"/>
</dbReference>
<dbReference type="Gene3D" id="1.25.10.10">
    <property type="entry name" value="Leucine-rich Repeat Variant"/>
    <property type="match status" value="1"/>
</dbReference>
<feature type="compositionally biased region" description="Basic and acidic residues" evidence="1">
    <location>
        <begin position="409"/>
        <end position="428"/>
    </location>
</feature>
<feature type="region of interest" description="Disordered" evidence="1">
    <location>
        <begin position="936"/>
        <end position="965"/>
    </location>
</feature>
<dbReference type="GO" id="GO:0007605">
    <property type="term" value="P:sensory perception of sound"/>
    <property type="evidence" value="ECO:0007669"/>
    <property type="project" value="EnsemblMetazoa"/>
</dbReference>
<keyword evidence="4" id="KW-1185">Reference proteome</keyword>
<dbReference type="GO" id="GO:0008089">
    <property type="term" value="P:anterograde axonal transport"/>
    <property type="evidence" value="ECO:0007669"/>
    <property type="project" value="EnsemblMetazoa"/>
</dbReference>
<accession>B4IE06</accession>
<reference evidence="3 4" key="1">
    <citation type="journal article" date="2007" name="Nature">
        <title>Evolution of genes and genomes on the Drosophila phylogeny.</title>
        <authorList>
            <consortium name="Drosophila 12 Genomes Consortium"/>
            <person name="Clark A.G."/>
            <person name="Eisen M.B."/>
            <person name="Smith D.R."/>
            <person name="Bergman C.M."/>
            <person name="Oliver B."/>
            <person name="Markow T.A."/>
            <person name="Kaufman T.C."/>
            <person name="Kellis M."/>
            <person name="Gelbart W."/>
            <person name="Iyer V.N."/>
            <person name="Pollard D.A."/>
            <person name="Sackton T.B."/>
            <person name="Larracuente A.M."/>
            <person name="Singh N.D."/>
            <person name="Abad J.P."/>
            <person name="Abt D.N."/>
            <person name="Adryan B."/>
            <person name="Aguade M."/>
            <person name="Akashi H."/>
            <person name="Anderson W.W."/>
            <person name="Aquadro C.F."/>
            <person name="Ardell D.H."/>
            <person name="Arguello R."/>
            <person name="Artieri C.G."/>
            <person name="Barbash D.A."/>
            <person name="Barker D."/>
            <person name="Barsanti P."/>
            <person name="Batterham P."/>
            <person name="Batzoglou S."/>
            <person name="Begun D."/>
            <person name="Bhutkar A."/>
            <person name="Blanco E."/>
            <person name="Bosak S.A."/>
            <person name="Bradley R.K."/>
            <person name="Brand A.D."/>
            <person name="Brent M.R."/>
            <person name="Brooks A.N."/>
            <person name="Brown R.H."/>
            <person name="Butlin R.K."/>
            <person name="Caggese C."/>
            <person name="Calvi B.R."/>
            <person name="Bernardo de Carvalho A."/>
            <person name="Caspi A."/>
            <person name="Castrezana S."/>
            <person name="Celniker S.E."/>
            <person name="Chang J.L."/>
            <person name="Chapple C."/>
            <person name="Chatterji S."/>
            <person name="Chinwalla A."/>
            <person name="Civetta A."/>
            <person name="Clifton S.W."/>
            <person name="Comeron J.M."/>
            <person name="Costello J.C."/>
            <person name="Coyne J.A."/>
            <person name="Daub J."/>
            <person name="David R.G."/>
            <person name="Delcher A.L."/>
            <person name="Delehaunty K."/>
            <person name="Do C.B."/>
            <person name="Ebling H."/>
            <person name="Edwards K."/>
            <person name="Eickbush T."/>
            <person name="Evans J.D."/>
            <person name="Filipski A."/>
            <person name="Findeiss S."/>
            <person name="Freyhult E."/>
            <person name="Fulton L."/>
            <person name="Fulton R."/>
            <person name="Garcia A.C."/>
            <person name="Gardiner A."/>
            <person name="Garfield D.A."/>
            <person name="Garvin B.E."/>
            <person name="Gibson G."/>
            <person name="Gilbert D."/>
            <person name="Gnerre S."/>
            <person name="Godfrey J."/>
            <person name="Good R."/>
            <person name="Gotea V."/>
            <person name="Gravely B."/>
            <person name="Greenberg A.J."/>
            <person name="Griffiths-Jones S."/>
            <person name="Gross S."/>
            <person name="Guigo R."/>
            <person name="Gustafson E.A."/>
            <person name="Haerty W."/>
            <person name="Hahn M.W."/>
            <person name="Halligan D.L."/>
            <person name="Halpern A.L."/>
            <person name="Halter G.M."/>
            <person name="Han M.V."/>
            <person name="Heger A."/>
            <person name="Hillier L."/>
            <person name="Hinrichs A.S."/>
            <person name="Holmes I."/>
            <person name="Hoskins R.A."/>
            <person name="Hubisz M.J."/>
            <person name="Hultmark D."/>
            <person name="Huntley M.A."/>
            <person name="Jaffe D.B."/>
            <person name="Jagadeeshan S."/>
            <person name="Jeck W.R."/>
            <person name="Johnson J."/>
            <person name="Jones C.D."/>
            <person name="Jordan W.C."/>
            <person name="Karpen G.H."/>
            <person name="Kataoka E."/>
            <person name="Keightley P.D."/>
            <person name="Kheradpour P."/>
            <person name="Kirkness E.F."/>
            <person name="Koerich L.B."/>
            <person name="Kristiansen K."/>
            <person name="Kudrna D."/>
            <person name="Kulathinal R.J."/>
            <person name="Kumar S."/>
            <person name="Kwok R."/>
            <person name="Lander E."/>
            <person name="Langley C.H."/>
            <person name="Lapoint R."/>
            <person name="Lazzaro B.P."/>
            <person name="Lee S.J."/>
            <person name="Levesque L."/>
            <person name="Li R."/>
            <person name="Lin C.F."/>
            <person name="Lin M.F."/>
            <person name="Lindblad-Toh K."/>
            <person name="Llopart A."/>
            <person name="Long M."/>
            <person name="Low L."/>
            <person name="Lozovsky E."/>
            <person name="Lu J."/>
            <person name="Luo M."/>
            <person name="Machado C.A."/>
            <person name="Makalowski W."/>
            <person name="Marzo M."/>
            <person name="Matsuda M."/>
            <person name="Matzkin L."/>
            <person name="McAllister B."/>
            <person name="McBride C.S."/>
            <person name="McKernan B."/>
            <person name="McKernan K."/>
            <person name="Mendez-Lago M."/>
            <person name="Minx P."/>
            <person name="Mollenhauer M.U."/>
            <person name="Montooth K."/>
            <person name="Mount S.M."/>
            <person name="Mu X."/>
            <person name="Myers E."/>
            <person name="Negre B."/>
            <person name="Newfeld S."/>
            <person name="Nielsen R."/>
            <person name="Noor M.A."/>
            <person name="O'Grady P."/>
            <person name="Pachter L."/>
            <person name="Papaceit M."/>
            <person name="Parisi M.J."/>
            <person name="Parisi M."/>
            <person name="Parts L."/>
            <person name="Pedersen J.S."/>
            <person name="Pesole G."/>
            <person name="Phillippy A.M."/>
            <person name="Ponting C.P."/>
            <person name="Pop M."/>
            <person name="Porcelli D."/>
            <person name="Powell J.R."/>
            <person name="Prohaska S."/>
            <person name="Pruitt K."/>
            <person name="Puig M."/>
            <person name="Quesneville H."/>
            <person name="Ram K.R."/>
            <person name="Rand D."/>
            <person name="Rasmussen M.D."/>
            <person name="Reed L.K."/>
            <person name="Reenan R."/>
            <person name="Reily A."/>
            <person name="Remington K.A."/>
            <person name="Rieger T.T."/>
            <person name="Ritchie M.G."/>
            <person name="Robin C."/>
            <person name="Rogers Y.H."/>
            <person name="Rohde C."/>
            <person name="Rozas J."/>
            <person name="Rubenfield M.J."/>
            <person name="Ruiz A."/>
            <person name="Russo S."/>
            <person name="Salzberg S.L."/>
            <person name="Sanchez-Gracia A."/>
            <person name="Saranga D.J."/>
            <person name="Sato H."/>
            <person name="Schaeffer S.W."/>
            <person name="Schatz M.C."/>
            <person name="Schlenke T."/>
            <person name="Schwartz R."/>
            <person name="Segarra C."/>
            <person name="Singh R.S."/>
            <person name="Sirot L."/>
            <person name="Sirota M."/>
            <person name="Sisneros N.B."/>
            <person name="Smith C.D."/>
            <person name="Smith T.F."/>
            <person name="Spieth J."/>
            <person name="Stage D.E."/>
            <person name="Stark A."/>
            <person name="Stephan W."/>
            <person name="Strausberg R.L."/>
            <person name="Strempel S."/>
            <person name="Sturgill D."/>
            <person name="Sutton G."/>
            <person name="Sutton G.G."/>
            <person name="Tao W."/>
            <person name="Teichmann S."/>
            <person name="Tobari Y.N."/>
            <person name="Tomimura Y."/>
            <person name="Tsolas J.M."/>
            <person name="Valente V.L."/>
            <person name="Venter E."/>
            <person name="Venter J.C."/>
            <person name="Vicario S."/>
            <person name="Vieira F.G."/>
            <person name="Vilella A.J."/>
            <person name="Villasante A."/>
            <person name="Walenz B."/>
            <person name="Wang J."/>
            <person name="Wasserman M."/>
            <person name="Watts T."/>
            <person name="Wilson D."/>
            <person name="Wilson R.K."/>
            <person name="Wing R.A."/>
            <person name="Wolfner M.F."/>
            <person name="Wong A."/>
            <person name="Wong G.K."/>
            <person name="Wu C.I."/>
            <person name="Wu G."/>
            <person name="Yamamoto D."/>
            <person name="Yang H.P."/>
            <person name="Yang S.P."/>
            <person name="Yorke J.A."/>
            <person name="Yoshida K."/>
            <person name="Zdobnov E."/>
            <person name="Zhang P."/>
            <person name="Zhang Y."/>
            <person name="Zimin A.V."/>
            <person name="Baldwin J."/>
            <person name="Abdouelleil A."/>
            <person name="Abdulkadir J."/>
            <person name="Abebe A."/>
            <person name="Abera B."/>
            <person name="Abreu J."/>
            <person name="Acer S.C."/>
            <person name="Aftuck L."/>
            <person name="Alexander A."/>
            <person name="An P."/>
            <person name="Anderson E."/>
            <person name="Anderson S."/>
            <person name="Arachi H."/>
            <person name="Azer M."/>
            <person name="Bachantsang P."/>
            <person name="Barry A."/>
            <person name="Bayul T."/>
            <person name="Berlin A."/>
            <person name="Bessette D."/>
            <person name="Bloom T."/>
            <person name="Blye J."/>
            <person name="Boguslavskiy L."/>
            <person name="Bonnet C."/>
            <person name="Boukhgalter B."/>
            <person name="Bourzgui I."/>
            <person name="Brown A."/>
            <person name="Cahill P."/>
            <person name="Channer S."/>
            <person name="Cheshatsang Y."/>
            <person name="Chuda L."/>
            <person name="Citroen M."/>
            <person name="Collymore A."/>
            <person name="Cooke P."/>
            <person name="Costello M."/>
            <person name="D'Aco K."/>
            <person name="Daza R."/>
            <person name="De Haan G."/>
            <person name="DeGray S."/>
            <person name="DeMaso C."/>
            <person name="Dhargay N."/>
            <person name="Dooley K."/>
            <person name="Dooley E."/>
            <person name="Doricent M."/>
            <person name="Dorje P."/>
            <person name="Dorjee K."/>
            <person name="Dupes A."/>
            <person name="Elong R."/>
            <person name="Falk J."/>
            <person name="Farina A."/>
            <person name="Faro S."/>
            <person name="Ferguson D."/>
            <person name="Fisher S."/>
            <person name="Foley C.D."/>
            <person name="Franke A."/>
            <person name="Friedrich D."/>
            <person name="Gadbois L."/>
            <person name="Gearin G."/>
            <person name="Gearin C.R."/>
            <person name="Giannoukos G."/>
            <person name="Goode T."/>
            <person name="Graham J."/>
            <person name="Grandbois E."/>
            <person name="Grewal S."/>
            <person name="Gyaltsen K."/>
            <person name="Hafez N."/>
            <person name="Hagos B."/>
            <person name="Hall J."/>
            <person name="Henson C."/>
            <person name="Hollinger A."/>
            <person name="Honan T."/>
            <person name="Huard M.D."/>
            <person name="Hughes L."/>
            <person name="Hurhula B."/>
            <person name="Husby M.E."/>
            <person name="Kamat A."/>
            <person name="Kanga B."/>
            <person name="Kashin S."/>
            <person name="Khazanovich D."/>
            <person name="Kisner P."/>
            <person name="Lance K."/>
            <person name="Lara M."/>
            <person name="Lee W."/>
            <person name="Lennon N."/>
            <person name="Letendre F."/>
            <person name="LeVine R."/>
            <person name="Lipovsky A."/>
            <person name="Liu X."/>
            <person name="Liu J."/>
            <person name="Liu S."/>
            <person name="Lokyitsang T."/>
            <person name="Lokyitsang Y."/>
            <person name="Lubonja R."/>
            <person name="Lui A."/>
            <person name="MacDonald P."/>
            <person name="Magnisalis V."/>
            <person name="Maru K."/>
            <person name="Matthews C."/>
            <person name="McCusker W."/>
            <person name="McDonough S."/>
            <person name="Mehta T."/>
            <person name="Meldrim J."/>
            <person name="Meneus L."/>
            <person name="Mihai O."/>
            <person name="Mihalev A."/>
            <person name="Mihova T."/>
            <person name="Mittelman R."/>
            <person name="Mlenga V."/>
            <person name="Montmayeur A."/>
            <person name="Mulrain L."/>
            <person name="Navidi A."/>
            <person name="Naylor J."/>
            <person name="Negash T."/>
            <person name="Nguyen T."/>
            <person name="Nguyen N."/>
            <person name="Nicol R."/>
            <person name="Norbu C."/>
            <person name="Norbu N."/>
            <person name="Novod N."/>
            <person name="O'Neill B."/>
            <person name="Osman S."/>
            <person name="Markiewicz E."/>
            <person name="Oyono O.L."/>
            <person name="Patti C."/>
            <person name="Phunkhang P."/>
            <person name="Pierre F."/>
            <person name="Priest M."/>
            <person name="Raghuraman S."/>
            <person name="Rege F."/>
            <person name="Reyes R."/>
            <person name="Rise C."/>
            <person name="Rogov P."/>
            <person name="Ross K."/>
            <person name="Ryan E."/>
            <person name="Settipalli S."/>
            <person name="Shea T."/>
            <person name="Sherpa N."/>
            <person name="Shi L."/>
            <person name="Shih D."/>
            <person name="Sparrow T."/>
            <person name="Spaulding J."/>
            <person name="Stalker J."/>
            <person name="Stange-Thomann N."/>
            <person name="Stavropoulos S."/>
            <person name="Stone C."/>
            <person name="Strader C."/>
            <person name="Tesfaye S."/>
            <person name="Thomson T."/>
            <person name="Thoulutsang Y."/>
            <person name="Thoulutsang D."/>
            <person name="Topham K."/>
            <person name="Topping I."/>
            <person name="Tsamla T."/>
            <person name="Vassiliev H."/>
            <person name="Vo A."/>
            <person name="Wangchuk T."/>
            <person name="Wangdi T."/>
            <person name="Weiand M."/>
            <person name="Wilkinson J."/>
            <person name="Wilson A."/>
            <person name="Yadav S."/>
            <person name="Young G."/>
            <person name="Yu Q."/>
            <person name="Zembek L."/>
            <person name="Zhong D."/>
            <person name="Zimmer A."/>
            <person name="Zwirko Z."/>
            <person name="Jaffe D.B."/>
            <person name="Alvarez P."/>
            <person name="Brockman W."/>
            <person name="Butler J."/>
            <person name="Chin C."/>
            <person name="Gnerre S."/>
            <person name="Grabherr M."/>
            <person name="Kleber M."/>
            <person name="Mauceli E."/>
            <person name="MacCallum I."/>
        </authorList>
    </citation>
    <scope>NUCLEOTIDE SEQUENCE [LARGE SCALE GENOMIC DNA]</scope>
    <source>
        <strain evidence="4">Rob3c / Tucson 14021-0248.25</strain>
    </source>
</reference>
<dbReference type="Proteomes" id="UP000001292">
    <property type="component" value="Unassembled WGS sequence"/>
</dbReference>
<dbReference type="HOGENOM" id="CLU_009879_0_0_1"/>
<sequence length="1016" mass="115708">MQFVLLLIFQIISGLVLLPIVIHYVYYIINAIAGDLCEQKRAQREQQLQRSPTPRHQNRHPSHPPPTEEEPVLSINNLTNSSRSPPAAAAVTTTAMQTNDDAKFIKKRWKGGSIEPHPTDKALIVNYQLEATVFGEPNNPMIEEKKHCQKIIRLRSLNAKTDPAALAREVVEKCDLIHKSQLNDVEQIIFYLKNRKDNASNDIPDNNTHSRRSAALHTSHTRSSARSHSSVAAMTSSTGSGGGSTGASNGVSNVLSAATPTADVSINNIDEYVELLYEELGERIRGSAMILQMARNPDNLEELEKNEACLSALSRVLREDWRKSLDLSTNIIYIFFCFSTYTKFHPLIVQYKIGSLCMDVIDYELRRYETMRNELDVRKQPNGSSTPHSAKASKEKLNRSTDDFLDIMNEEKPKEMEPPRRRIPELKQRPKSGNWSSFHGSMSSSLIKSQILNSSYHESLCAGGSPGGDTPTVPAELKAQSNESLDRNDPKVKKEEIDRLNKQLKIFAKKQEQLLRVAFYLLLNMAENVKLEEKMRRKHIVKMLVKALDRQNIDLLMLVSTFLKKLSIVGDNKDEMGALNIVAKLPRLFQSTHTDLVQVTLKLVFNLSFDGGLRRKMIAAGYLPMLVMFINDEKHHGIAVKILYHMSLDDKVKGMFTQTECVQMATDAIILNLNVKVDLDLIALCINLSLNRRNAQIMVEGQRLHSLMDRAFKYQDALLMKLLRNLSQHESLQLQFIDYVGDLARILTICDDEAFIVEVPRHSGYCCRAPEWTTLCWTRLFTWAPVACDELCALLFCRAKVVISLIELLKAKQEDDEIVLQIIFVFQQILRHESTREYMIKETESPAYLIDLMHDKNEEIRKVCDYCLDIIAISDGEWAKRIKLEKFRNHNSQWLCMVESQQDQDNEQDYADQEDECDNDLDTYLRSEYLDNCDLYNDNADNDSNSNSNHSNNYPASPAMSTYSRPLSTYRRSQDLDDLYNMTSSSKSQGSSDNNFIFKSNKSLDADGLHEELLMA</sequence>
<organism evidence="4">
    <name type="scientific">Drosophila sechellia</name>
    <name type="common">Fruit fly</name>
    <dbReference type="NCBI Taxonomy" id="7238"/>
    <lineage>
        <taxon>Eukaryota</taxon>
        <taxon>Metazoa</taxon>
        <taxon>Ecdysozoa</taxon>
        <taxon>Arthropoda</taxon>
        <taxon>Hexapoda</taxon>
        <taxon>Insecta</taxon>
        <taxon>Pterygota</taxon>
        <taxon>Neoptera</taxon>
        <taxon>Endopterygota</taxon>
        <taxon>Diptera</taxon>
        <taxon>Brachycera</taxon>
        <taxon>Muscomorpha</taxon>
        <taxon>Ephydroidea</taxon>
        <taxon>Drosophilidae</taxon>
        <taxon>Drosophila</taxon>
        <taxon>Sophophora</taxon>
    </lineage>
</organism>
<evidence type="ECO:0000256" key="1">
    <source>
        <dbReference type="SAM" id="MobiDB-lite"/>
    </source>
</evidence>
<feature type="region of interest" description="Disordered" evidence="1">
    <location>
        <begin position="43"/>
        <end position="95"/>
    </location>
</feature>
<gene>
    <name evidence="3" type="primary">Dsec\GM11246</name>
    <name evidence="3" type="ORF">Dsec_GM11246</name>
</gene>
<dbReference type="InterPro" id="IPR011989">
    <property type="entry name" value="ARM-like"/>
</dbReference>
<feature type="compositionally biased region" description="Polar residues" evidence="1">
    <location>
        <begin position="45"/>
        <end position="55"/>
    </location>
</feature>
<dbReference type="GO" id="GO:0007608">
    <property type="term" value="P:sensory perception of smell"/>
    <property type="evidence" value="ECO:0007669"/>
    <property type="project" value="EnsemblMetazoa"/>
</dbReference>
<dbReference type="GO" id="GO:0016939">
    <property type="term" value="C:kinesin II complex"/>
    <property type="evidence" value="ECO:0007669"/>
    <property type="project" value="TreeGrafter"/>
</dbReference>
<dbReference type="Pfam" id="PF05804">
    <property type="entry name" value="KAP"/>
    <property type="match status" value="2"/>
</dbReference>
<evidence type="ECO:0000313" key="3">
    <source>
        <dbReference type="EMBL" id="EDW45814.1"/>
    </source>
</evidence>
<dbReference type="STRING" id="7238.B4IE06"/>
<evidence type="ECO:0000256" key="2">
    <source>
        <dbReference type="SAM" id="Phobius"/>
    </source>
</evidence>
<dbReference type="GO" id="GO:0005930">
    <property type="term" value="C:axoneme"/>
    <property type="evidence" value="ECO:0007669"/>
    <property type="project" value="TreeGrafter"/>
</dbReference>
<dbReference type="SMR" id="B4IE06"/>
<dbReference type="AlphaFoldDB" id="B4IE06"/>
<feature type="region of interest" description="Disordered" evidence="1">
    <location>
        <begin position="462"/>
        <end position="490"/>
    </location>
</feature>
<feature type="region of interest" description="Disordered" evidence="1">
    <location>
        <begin position="409"/>
        <end position="438"/>
    </location>
</feature>
<dbReference type="GO" id="GO:1904115">
    <property type="term" value="C:axon cytoplasm"/>
    <property type="evidence" value="ECO:0007669"/>
    <property type="project" value="GOC"/>
</dbReference>
<dbReference type="EMBL" id="CH480830">
    <property type="protein sequence ID" value="EDW45814.1"/>
    <property type="molecule type" value="Genomic_DNA"/>
</dbReference>
<dbReference type="InterPro" id="IPR016024">
    <property type="entry name" value="ARM-type_fold"/>
</dbReference>
<proteinExistence type="predicted"/>
<name>B4IE06_DROSE</name>
<feature type="region of interest" description="Disordered" evidence="1">
    <location>
        <begin position="376"/>
        <end position="396"/>
    </location>
</feature>
<keyword evidence="2" id="KW-0812">Transmembrane</keyword>
<dbReference type="GO" id="GO:1905515">
    <property type="term" value="P:non-motile cilium assembly"/>
    <property type="evidence" value="ECO:0007669"/>
    <property type="project" value="EnsemblMetazoa"/>
</dbReference>
<dbReference type="SMART" id="SM01297">
    <property type="entry name" value="KAP"/>
    <property type="match status" value="1"/>
</dbReference>
<keyword evidence="2" id="KW-1133">Transmembrane helix</keyword>
<feature type="region of interest" description="Disordered" evidence="1">
    <location>
        <begin position="199"/>
        <end position="247"/>
    </location>
</feature>
<dbReference type="PANTHER" id="PTHR15605">
    <property type="entry name" value="KINESIN-ASSOCIATED PROTEINS"/>
    <property type="match status" value="1"/>
</dbReference>
<feature type="compositionally biased region" description="Low complexity" evidence="1">
    <location>
        <begin position="226"/>
        <end position="238"/>
    </location>
</feature>
<dbReference type="PANTHER" id="PTHR15605:SF2">
    <property type="entry name" value="KINESIN-ASSOCIATED PROTEIN 3"/>
    <property type="match status" value="1"/>
</dbReference>